<dbReference type="RefSeq" id="WP_244510221.1">
    <property type="nucleotide sequence ID" value="NZ_FNLC01000002.1"/>
</dbReference>
<gene>
    <name evidence="2" type="ORF">SAMN04489842_2048</name>
</gene>
<feature type="domain" description="DUF7344" evidence="1">
    <location>
        <begin position="21"/>
        <end position="97"/>
    </location>
</feature>
<dbReference type="InterPro" id="IPR055768">
    <property type="entry name" value="DUF7344"/>
</dbReference>
<dbReference type="Proteomes" id="UP000198848">
    <property type="component" value="Unassembled WGS sequence"/>
</dbReference>
<evidence type="ECO:0000313" key="3">
    <source>
        <dbReference type="Proteomes" id="UP000198848"/>
    </source>
</evidence>
<name>A0A1H1FNX6_NATTX</name>
<dbReference type="EMBL" id="FNLC01000002">
    <property type="protein sequence ID" value="SDR02617.1"/>
    <property type="molecule type" value="Genomic_DNA"/>
</dbReference>
<proteinExistence type="predicted"/>
<dbReference type="Pfam" id="PF24035">
    <property type="entry name" value="DUF7344"/>
    <property type="match status" value="1"/>
</dbReference>
<accession>A0A1H1FNX6</accession>
<protein>
    <recommendedName>
        <fullName evidence="1">DUF7344 domain-containing protein</fullName>
    </recommendedName>
</protein>
<dbReference type="AlphaFoldDB" id="A0A1H1FNX6"/>
<evidence type="ECO:0000313" key="2">
    <source>
        <dbReference type="EMBL" id="SDR02617.1"/>
    </source>
</evidence>
<dbReference type="STRING" id="1095778.SAMN04489842_2048"/>
<evidence type="ECO:0000259" key="1">
    <source>
        <dbReference type="Pfam" id="PF24035"/>
    </source>
</evidence>
<keyword evidence="3" id="KW-1185">Reference proteome</keyword>
<sequence length="111" mass="12670">MHDSTDETIRKQNTLSEEEYHRLLASRRRRLTLDVLSGRLDPVDVEDLATAIAARENGRDGADDETVREVALSLHHVHLPAMASANTIEYDSEDGRVVSQTHRLDYEFRIE</sequence>
<organism evidence="2 3">
    <name type="scientific">Natronobacterium texcoconense</name>
    <dbReference type="NCBI Taxonomy" id="1095778"/>
    <lineage>
        <taxon>Archaea</taxon>
        <taxon>Methanobacteriati</taxon>
        <taxon>Methanobacteriota</taxon>
        <taxon>Stenosarchaea group</taxon>
        <taxon>Halobacteria</taxon>
        <taxon>Halobacteriales</taxon>
        <taxon>Natrialbaceae</taxon>
        <taxon>Natronobacterium</taxon>
    </lineage>
</organism>
<reference evidence="3" key="1">
    <citation type="submission" date="2016-10" db="EMBL/GenBank/DDBJ databases">
        <authorList>
            <person name="Varghese N."/>
            <person name="Submissions S."/>
        </authorList>
    </citation>
    <scope>NUCLEOTIDE SEQUENCE [LARGE SCALE GENOMIC DNA]</scope>
    <source>
        <strain evidence="3">DSM 24767</strain>
    </source>
</reference>